<dbReference type="STRING" id="405436.SAMN05444365_1021"/>
<sequence length="45" mass="5133">MHAHLVFVTKFRHKVFWSGSYFAGSVGGAPPSIVKQYIERQNRPT</sequence>
<dbReference type="InterPro" id="IPR002686">
    <property type="entry name" value="Transposase_17"/>
</dbReference>
<keyword evidence="3" id="KW-1185">Reference proteome</keyword>
<dbReference type="Pfam" id="PF01797">
    <property type="entry name" value="Y1_Tnp"/>
    <property type="match status" value="1"/>
</dbReference>
<evidence type="ECO:0000259" key="1">
    <source>
        <dbReference type="Pfam" id="PF01797"/>
    </source>
</evidence>
<dbReference type="Proteomes" id="UP000242415">
    <property type="component" value="Unassembled WGS sequence"/>
</dbReference>
<dbReference type="Gene3D" id="3.30.70.1290">
    <property type="entry name" value="Transposase IS200-like"/>
    <property type="match status" value="1"/>
</dbReference>
<name>A0A1H3J940_9ACTN</name>
<dbReference type="GO" id="GO:0004803">
    <property type="term" value="F:transposase activity"/>
    <property type="evidence" value="ECO:0007669"/>
    <property type="project" value="InterPro"/>
</dbReference>
<dbReference type="SUPFAM" id="SSF143422">
    <property type="entry name" value="Transposase IS200-like"/>
    <property type="match status" value="1"/>
</dbReference>
<protein>
    <submittedName>
        <fullName evidence="2">Putative transposase</fullName>
    </submittedName>
</protein>
<evidence type="ECO:0000313" key="3">
    <source>
        <dbReference type="Proteomes" id="UP000242415"/>
    </source>
</evidence>
<dbReference type="InterPro" id="IPR036515">
    <property type="entry name" value="Transposase_17_sf"/>
</dbReference>
<gene>
    <name evidence="2" type="ORF">SAMN05444365_1021</name>
</gene>
<proteinExistence type="predicted"/>
<reference evidence="3" key="1">
    <citation type="submission" date="2016-10" db="EMBL/GenBank/DDBJ databases">
        <authorList>
            <person name="Varghese N."/>
            <person name="Submissions S."/>
        </authorList>
    </citation>
    <scope>NUCLEOTIDE SEQUENCE [LARGE SCALE GENOMIC DNA]</scope>
    <source>
        <strain evidence="3">DSM 45245</strain>
    </source>
</reference>
<organism evidence="2 3">
    <name type="scientific">Micromonospora pattaloongensis</name>
    <dbReference type="NCBI Taxonomy" id="405436"/>
    <lineage>
        <taxon>Bacteria</taxon>
        <taxon>Bacillati</taxon>
        <taxon>Actinomycetota</taxon>
        <taxon>Actinomycetes</taxon>
        <taxon>Micromonosporales</taxon>
        <taxon>Micromonosporaceae</taxon>
        <taxon>Micromonospora</taxon>
    </lineage>
</organism>
<accession>A0A1H3J940</accession>
<dbReference type="AlphaFoldDB" id="A0A1H3J940"/>
<feature type="domain" description="Transposase IS200-like" evidence="1">
    <location>
        <begin position="14"/>
        <end position="41"/>
    </location>
</feature>
<evidence type="ECO:0000313" key="2">
    <source>
        <dbReference type="EMBL" id="SDY36307.1"/>
    </source>
</evidence>
<dbReference type="EMBL" id="FNPH01000002">
    <property type="protein sequence ID" value="SDY36307.1"/>
    <property type="molecule type" value="Genomic_DNA"/>
</dbReference>
<dbReference type="GO" id="GO:0003677">
    <property type="term" value="F:DNA binding"/>
    <property type="evidence" value="ECO:0007669"/>
    <property type="project" value="InterPro"/>
</dbReference>
<dbReference type="GO" id="GO:0006313">
    <property type="term" value="P:DNA transposition"/>
    <property type="evidence" value="ECO:0007669"/>
    <property type="project" value="InterPro"/>
</dbReference>